<dbReference type="AlphaFoldDB" id="A0A8S9M0V0"/>
<accession>A0A8S9M0V0</accession>
<dbReference type="GO" id="GO:0005634">
    <property type="term" value="C:nucleus"/>
    <property type="evidence" value="ECO:0007669"/>
    <property type="project" value="TreeGrafter"/>
</dbReference>
<comment type="caution">
    <text evidence="1">The sequence shown here is derived from an EMBL/GenBank/DDBJ whole genome shotgun (WGS) entry which is preliminary data.</text>
</comment>
<dbReference type="PANTHER" id="PTHR31223">
    <property type="entry name" value="LOG FAMILY PROTEIN YJL055W"/>
    <property type="match status" value="1"/>
</dbReference>
<dbReference type="GO" id="GO:0016799">
    <property type="term" value="F:hydrolase activity, hydrolyzing N-glycosyl compounds"/>
    <property type="evidence" value="ECO:0007669"/>
    <property type="project" value="TreeGrafter"/>
</dbReference>
<dbReference type="GO" id="GO:0005829">
    <property type="term" value="C:cytosol"/>
    <property type="evidence" value="ECO:0007669"/>
    <property type="project" value="TreeGrafter"/>
</dbReference>
<proteinExistence type="predicted"/>
<gene>
    <name evidence="1" type="ORF">F2Q70_00008489</name>
</gene>
<dbReference type="PANTHER" id="PTHR31223:SF69">
    <property type="entry name" value="CYTOKININ RIBOSIDE 5'-MONOPHOSPHATE PHOSPHORIBOHYDROLASE LOG3"/>
    <property type="match status" value="1"/>
</dbReference>
<protein>
    <submittedName>
        <fullName evidence="1">Uncharacterized protein</fullName>
    </submittedName>
</protein>
<organism evidence="1">
    <name type="scientific">Brassica cretica</name>
    <name type="common">Mustard</name>
    <dbReference type="NCBI Taxonomy" id="69181"/>
    <lineage>
        <taxon>Eukaryota</taxon>
        <taxon>Viridiplantae</taxon>
        <taxon>Streptophyta</taxon>
        <taxon>Embryophyta</taxon>
        <taxon>Tracheophyta</taxon>
        <taxon>Spermatophyta</taxon>
        <taxon>Magnoliopsida</taxon>
        <taxon>eudicotyledons</taxon>
        <taxon>Gunneridae</taxon>
        <taxon>Pentapetalae</taxon>
        <taxon>rosids</taxon>
        <taxon>malvids</taxon>
        <taxon>Brassicales</taxon>
        <taxon>Brassicaceae</taxon>
        <taxon>Brassiceae</taxon>
        <taxon>Brassica</taxon>
    </lineage>
</organism>
<dbReference type="Gene3D" id="3.40.50.450">
    <property type="match status" value="1"/>
</dbReference>
<dbReference type="GO" id="GO:0009691">
    <property type="term" value="P:cytokinin biosynthetic process"/>
    <property type="evidence" value="ECO:0007669"/>
    <property type="project" value="TreeGrafter"/>
</dbReference>
<dbReference type="EMBL" id="QGKY02000089">
    <property type="protein sequence ID" value="KAF2613800.1"/>
    <property type="molecule type" value="Genomic_DNA"/>
</dbReference>
<sequence length="52" mass="5898">MEIKAETMQKSKFKRICVFCGSSQGKKSSYQDAAVDLGNELVIHEFQLIGRF</sequence>
<reference evidence="1" key="1">
    <citation type="submission" date="2019-12" db="EMBL/GenBank/DDBJ databases">
        <title>Genome sequencing and annotation of Brassica cretica.</title>
        <authorList>
            <person name="Studholme D.J."/>
            <person name="Sarris P.F."/>
        </authorList>
    </citation>
    <scope>NUCLEOTIDE SEQUENCE</scope>
    <source>
        <strain evidence="1">PFS-102/07</strain>
        <tissue evidence="1">Leaf</tissue>
    </source>
</reference>
<evidence type="ECO:0000313" key="1">
    <source>
        <dbReference type="EMBL" id="KAF2613800.1"/>
    </source>
</evidence>
<dbReference type="SUPFAM" id="SSF102405">
    <property type="entry name" value="MCP/YpsA-like"/>
    <property type="match status" value="1"/>
</dbReference>
<name>A0A8S9M0V0_BRACR</name>